<name>A0A4Y7TKZ9_COPMI</name>
<dbReference type="Gene3D" id="2.60.120.200">
    <property type="match status" value="1"/>
</dbReference>
<reference evidence="3 4" key="1">
    <citation type="journal article" date="2019" name="Nat. Ecol. Evol.">
        <title>Megaphylogeny resolves global patterns of mushroom evolution.</title>
        <authorList>
            <person name="Varga T."/>
            <person name="Krizsan K."/>
            <person name="Foldi C."/>
            <person name="Dima B."/>
            <person name="Sanchez-Garcia M."/>
            <person name="Sanchez-Ramirez S."/>
            <person name="Szollosi G.J."/>
            <person name="Szarkandi J.G."/>
            <person name="Papp V."/>
            <person name="Albert L."/>
            <person name="Andreopoulos W."/>
            <person name="Angelini C."/>
            <person name="Antonin V."/>
            <person name="Barry K.W."/>
            <person name="Bougher N.L."/>
            <person name="Buchanan P."/>
            <person name="Buyck B."/>
            <person name="Bense V."/>
            <person name="Catcheside P."/>
            <person name="Chovatia M."/>
            <person name="Cooper J."/>
            <person name="Damon W."/>
            <person name="Desjardin D."/>
            <person name="Finy P."/>
            <person name="Geml J."/>
            <person name="Haridas S."/>
            <person name="Hughes K."/>
            <person name="Justo A."/>
            <person name="Karasinski D."/>
            <person name="Kautmanova I."/>
            <person name="Kiss B."/>
            <person name="Kocsube S."/>
            <person name="Kotiranta H."/>
            <person name="LaButti K.M."/>
            <person name="Lechner B.E."/>
            <person name="Liimatainen K."/>
            <person name="Lipzen A."/>
            <person name="Lukacs Z."/>
            <person name="Mihaltcheva S."/>
            <person name="Morgado L.N."/>
            <person name="Niskanen T."/>
            <person name="Noordeloos M.E."/>
            <person name="Ohm R.A."/>
            <person name="Ortiz-Santana B."/>
            <person name="Ovrebo C."/>
            <person name="Racz N."/>
            <person name="Riley R."/>
            <person name="Savchenko A."/>
            <person name="Shiryaev A."/>
            <person name="Soop K."/>
            <person name="Spirin V."/>
            <person name="Szebenyi C."/>
            <person name="Tomsovsky M."/>
            <person name="Tulloss R.E."/>
            <person name="Uehling J."/>
            <person name="Grigoriev I.V."/>
            <person name="Vagvolgyi C."/>
            <person name="Papp T."/>
            <person name="Martin F.M."/>
            <person name="Miettinen O."/>
            <person name="Hibbett D.S."/>
            <person name="Nagy L.G."/>
        </authorList>
    </citation>
    <scope>NUCLEOTIDE SEQUENCE [LARGE SCALE GENOMIC DNA]</scope>
    <source>
        <strain evidence="3 4">FP101781</strain>
    </source>
</reference>
<dbReference type="GO" id="GO:0004553">
    <property type="term" value="F:hydrolase activity, hydrolyzing O-glycosyl compounds"/>
    <property type="evidence" value="ECO:0007669"/>
    <property type="project" value="InterPro"/>
</dbReference>
<dbReference type="EMBL" id="QPFP01000010">
    <property type="protein sequence ID" value="TEB34189.1"/>
    <property type="molecule type" value="Genomic_DNA"/>
</dbReference>
<dbReference type="InterPro" id="IPR013320">
    <property type="entry name" value="ConA-like_dom_sf"/>
</dbReference>
<sequence>MVCLAKFALSLHLLGISNALSSTYTLSEEYVGEEFLDLFGFEAIPDPTHGRVTYVGADTAMEEGMILAEGDRFVARPDSKTVLSQYGPGRKSFRLKSKHQYGARTVMVFDIRHMPEGCGTWPAVWTVGMPWPQMGEIDILEGVNDQGPNHVTLHTSHKCDMPKSRLQTGTSTKESCGIGSFGTDYIGCPVRIHDRRSYGPEFNREGGGWYAMERTEGFIKVWFWSRKAHDLPSDVRDSEYRIDTSHWGTPVAYFPANRNCDIPSKFGQHWIIVNLTFCGDWAGNIYSKSGCPSTCDDFVNKNPAAFMNAYFDFHSLRIYKHPRRSQPHHNRQTVLA</sequence>
<dbReference type="Proteomes" id="UP000298030">
    <property type="component" value="Unassembled WGS sequence"/>
</dbReference>
<keyword evidence="1" id="KW-0732">Signal</keyword>
<protein>
    <submittedName>
        <fullName evidence="3">Endo-beta-glucanase</fullName>
    </submittedName>
</protein>
<dbReference type="InterPro" id="IPR050546">
    <property type="entry name" value="Glycosyl_Hydrlase_16"/>
</dbReference>
<dbReference type="STRING" id="71717.A0A4Y7TKZ9"/>
<dbReference type="Pfam" id="PF26113">
    <property type="entry name" value="GH16_XgeA"/>
    <property type="match status" value="1"/>
</dbReference>
<feature type="chain" id="PRO_5021346135" evidence="1">
    <location>
        <begin position="20"/>
        <end position="336"/>
    </location>
</feature>
<evidence type="ECO:0000259" key="2">
    <source>
        <dbReference type="PROSITE" id="PS51762"/>
    </source>
</evidence>
<feature type="signal peptide" evidence="1">
    <location>
        <begin position="1"/>
        <end position="19"/>
    </location>
</feature>
<evidence type="ECO:0000313" key="4">
    <source>
        <dbReference type="Proteomes" id="UP000298030"/>
    </source>
</evidence>
<dbReference type="PROSITE" id="PS51762">
    <property type="entry name" value="GH16_2"/>
    <property type="match status" value="1"/>
</dbReference>
<dbReference type="SUPFAM" id="SSF49899">
    <property type="entry name" value="Concanavalin A-like lectins/glucanases"/>
    <property type="match status" value="1"/>
</dbReference>
<dbReference type="GO" id="GO:0009251">
    <property type="term" value="P:glucan catabolic process"/>
    <property type="evidence" value="ECO:0007669"/>
    <property type="project" value="TreeGrafter"/>
</dbReference>
<proteinExistence type="predicted"/>
<comment type="caution">
    <text evidence="3">The sequence shown here is derived from an EMBL/GenBank/DDBJ whole genome shotgun (WGS) entry which is preliminary data.</text>
</comment>
<dbReference type="AlphaFoldDB" id="A0A4Y7TKZ9"/>
<dbReference type="PANTHER" id="PTHR10963:SF24">
    <property type="entry name" value="GLYCOSIDASE C21B10.07-RELATED"/>
    <property type="match status" value="1"/>
</dbReference>
<dbReference type="PANTHER" id="PTHR10963">
    <property type="entry name" value="GLYCOSYL HYDROLASE-RELATED"/>
    <property type="match status" value="1"/>
</dbReference>
<dbReference type="OrthoDB" id="192832at2759"/>
<dbReference type="CDD" id="cd02181">
    <property type="entry name" value="GH16_fungal_Lam16A_glucanase"/>
    <property type="match status" value="1"/>
</dbReference>
<gene>
    <name evidence="3" type="ORF">FA13DRAFT_71947</name>
</gene>
<accession>A0A4Y7TKZ9</accession>
<dbReference type="InterPro" id="IPR000757">
    <property type="entry name" value="Beta-glucanase-like"/>
</dbReference>
<feature type="domain" description="GH16" evidence="2">
    <location>
        <begin position="19"/>
        <end position="290"/>
    </location>
</feature>
<evidence type="ECO:0000313" key="3">
    <source>
        <dbReference type="EMBL" id="TEB34189.1"/>
    </source>
</evidence>
<keyword evidence="4" id="KW-1185">Reference proteome</keyword>
<evidence type="ECO:0000256" key="1">
    <source>
        <dbReference type="SAM" id="SignalP"/>
    </source>
</evidence>
<organism evidence="3 4">
    <name type="scientific">Coprinellus micaceus</name>
    <name type="common">Glistening ink-cap mushroom</name>
    <name type="synonym">Coprinus micaceus</name>
    <dbReference type="NCBI Taxonomy" id="71717"/>
    <lineage>
        <taxon>Eukaryota</taxon>
        <taxon>Fungi</taxon>
        <taxon>Dikarya</taxon>
        <taxon>Basidiomycota</taxon>
        <taxon>Agaricomycotina</taxon>
        <taxon>Agaricomycetes</taxon>
        <taxon>Agaricomycetidae</taxon>
        <taxon>Agaricales</taxon>
        <taxon>Agaricineae</taxon>
        <taxon>Psathyrellaceae</taxon>
        <taxon>Coprinellus</taxon>
    </lineage>
</organism>